<dbReference type="EMBL" id="JACAZI010000005">
    <property type="protein sequence ID" value="KAF7360067.1"/>
    <property type="molecule type" value="Genomic_DNA"/>
</dbReference>
<dbReference type="InterPro" id="IPR001810">
    <property type="entry name" value="F-box_dom"/>
</dbReference>
<protein>
    <recommendedName>
        <fullName evidence="1">F-box domain-containing protein</fullName>
    </recommendedName>
</protein>
<gene>
    <name evidence="2" type="ORF">MVEN_00734800</name>
</gene>
<dbReference type="Proteomes" id="UP000620124">
    <property type="component" value="Unassembled WGS sequence"/>
</dbReference>
<dbReference type="AlphaFoldDB" id="A0A8H6YK53"/>
<dbReference type="Pfam" id="PF00646">
    <property type="entry name" value="F-box"/>
    <property type="match status" value="1"/>
</dbReference>
<reference evidence="2" key="1">
    <citation type="submission" date="2020-05" db="EMBL/GenBank/DDBJ databases">
        <title>Mycena genomes resolve the evolution of fungal bioluminescence.</title>
        <authorList>
            <person name="Tsai I.J."/>
        </authorList>
    </citation>
    <scope>NUCLEOTIDE SEQUENCE</scope>
    <source>
        <strain evidence="2">CCC161011</strain>
    </source>
</reference>
<dbReference type="InterPro" id="IPR036047">
    <property type="entry name" value="F-box-like_dom_sf"/>
</dbReference>
<comment type="caution">
    <text evidence="2">The sequence shown here is derived from an EMBL/GenBank/DDBJ whole genome shotgun (WGS) entry which is preliminary data.</text>
</comment>
<evidence type="ECO:0000313" key="3">
    <source>
        <dbReference type="Proteomes" id="UP000620124"/>
    </source>
</evidence>
<accession>A0A8H6YK53</accession>
<evidence type="ECO:0000259" key="1">
    <source>
        <dbReference type="Pfam" id="PF00646"/>
    </source>
</evidence>
<organism evidence="2 3">
    <name type="scientific">Mycena venus</name>
    <dbReference type="NCBI Taxonomy" id="2733690"/>
    <lineage>
        <taxon>Eukaryota</taxon>
        <taxon>Fungi</taxon>
        <taxon>Dikarya</taxon>
        <taxon>Basidiomycota</taxon>
        <taxon>Agaricomycotina</taxon>
        <taxon>Agaricomycetes</taxon>
        <taxon>Agaricomycetidae</taxon>
        <taxon>Agaricales</taxon>
        <taxon>Marasmiineae</taxon>
        <taxon>Mycenaceae</taxon>
        <taxon>Mycena</taxon>
    </lineage>
</organism>
<feature type="domain" description="F-box" evidence="1">
    <location>
        <begin position="4"/>
        <end position="35"/>
    </location>
</feature>
<dbReference type="OrthoDB" id="2984288at2759"/>
<proteinExistence type="predicted"/>
<name>A0A8H6YK53_9AGAR</name>
<evidence type="ECO:0000313" key="2">
    <source>
        <dbReference type="EMBL" id="KAF7360067.1"/>
    </source>
</evidence>
<dbReference type="SUPFAM" id="SSF81383">
    <property type="entry name" value="F-box domain"/>
    <property type="match status" value="1"/>
</dbReference>
<keyword evidence="3" id="KW-1185">Reference proteome</keyword>
<sequence length="439" mass="48765">MSPELPPEIWDLVFENLPRHSILTLRTVSSFFYDLSPPWLYRQFRYRFGIFVKQPGESYVQRRLDRLSFWSSGKAAPHVLGCYIYYSDARSFTGPLMNALFEAIPHFSNLQSLSCNFDAFRAELPLLRVENLMRLRRLHIHGGELSRANEPTAFKLSVSHFGYTAISVPRSYDGVERSSVLSLLDPATLSSLELGAGSDPGAPEHFLADKTIVASFHNLRTLSITFWEITDFACVHAAIAPFPAIEDLILDTVHPCKFVPGSLRSELVPLVPLLRRYKGPIGLLPLVLPGSHPAQLTLMRGSSTDLLQALLRTRYDAESITALAIRVLLHADICEGTVLLELLALFPNLTRLAIYVSSDDAGGSDASEAHAAEHVCHRLVNILTVPPALRYVVFRWRLGQQDGELVPDVAQLNARLRSVNPGLPLEVAFSSLAADAWGF</sequence>